<dbReference type="AlphaFoldDB" id="A0A5N7BA18"/>
<dbReference type="Proteomes" id="UP000326198">
    <property type="component" value="Unassembled WGS sequence"/>
</dbReference>
<accession>A0A5N7BA18</accession>
<evidence type="ECO:0000313" key="1">
    <source>
        <dbReference type="EMBL" id="KAE8378603.1"/>
    </source>
</evidence>
<proteinExistence type="predicted"/>
<gene>
    <name evidence="1" type="ORF">BDV26DRAFT_188705</name>
</gene>
<organism evidence="1 2">
    <name type="scientific">Aspergillus bertholletiae</name>
    <dbReference type="NCBI Taxonomy" id="1226010"/>
    <lineage>
        <taxon>Eukaryota</taxon>
        <taxon>Fungi</taxon>
        <taxon>Dikarya</taxon>
        <taxon>Ascomycota</taxon>
        <taxon>Pezizomycotina</taxon>
        <taxon>Eurotiomycetes</taxon>
        <taxon>Eurotiomycetidae</taxon>
        <taxon>Eurotiales</taxon>
        <taxon>Aspergillaceae</taxon>
        <taxon>Aspergillus</taxon>
        <taxon>Aspergillus subgen. Circumdati</taxon>
    </lineage>
</organism>
<name>A0A5N7BA18_9EURO</name>
<sequence>MGSFLTLFESSLTTITLTSTYHRIYIPLQSKSAESCLSLSLSIRPLSNTTPYSATSTFPITAILPTIPNETSETRKMPCYHEESPFSQVPARVERRNSVSSLASVSSEDSLVHRPSMSYVNMPDNSLIGFSGHIRTNGNLYICCKCSDGPKLYEIQPQCVICNHYVCQDCVHVK</sequence>
<dbReference type="OrthoDB" id="4177029at2759"/>
<dbReference type="EMBL" id="ML736206">
    <property type="protein sequence ID" value="KAE8378603.1"/>
    <property type="molecule type" value="Genomic_DNA"/>
</dbReference>
<keyword evidence="2" id="KW-1185">Reference proteome</keyword>
<reference evidence="1 2" key="1">
    <citation type="submission" date="2019-04" db="EMBL/GenBank/DDBJ databases">
        <title>Friends and foes A comparative genomics studyof 23 Aspergillus species from section Flavi.</title>
        <authorList>
            <consortium name="DOE Joint Genome Institute"/>
            <person name="Kjaerbolling I."/>
            <person name="Vesth T."/>
            <person name="Frisvad J.C."/>
            <person name="Nybo J.L."/>
            <person name="Theobald S."/>
            <person name="Kildgaard S."/>
            <person name="Isbrandt T."/>
            <person name="Kuo A."/>
            <person name="Sato A."/>
            <person name="Lyhne E.K."/>
            <person name="Kogle M.E."/>
            <person name="Wiebenga A."/>
            <person name="Kun R.S."/>
            <person name="Lubbers R.J."/>
            <person name="Makela M.R."/>
            <person name="Barry K."/>
            <person name="Chovatia M."/>
            <person name="Clum A."/>
            <person name="Daum C."/>
            <person name="Haridas S."/>
            <person name="He G."/>
            <person name="LaButti K."/>
            <person name="Lipzen A."/>
            <person name="Mondo S."/>
            <person name="Riley R."/>
            <person name="Salamov A."/>
            <person name="Simmons B.A."/>
            <person name="Magnuson J.K."/>
            <person name="Henrissat B."/>
            <person name="Mortensen U.H."/>
            <person name="Larsen T.O."/>
            <person name="Devries R.P."/>
            <person name="Grigoriev I.V."/>
            <person name="Machida M."/>
            <person name="Baker S.E."/>
            <person name="Andersen M.R."/>
        </authorList>
    </citation>
    <scope>NUCLEOTIDE SEQUENCE [LARGE SCALE GENOMIC DNA]</scope>
    <source>
        <strain evidence="1 2">IBT 29228</strain>
    </source>
</reference>
<evidence type="ECO:0000313" key="2">
    <source>
        <dbReference type="Proteomes" id="UP000326198"/>
    </source>
</evidence>
<protein>
    <submittedName>
        <fullName evidence="1">Uncharacterized protein</fullName>
    </submittedName>
</protein>